<dbReference type="SMART" id="SM00829">
    <property type="entry name" value="PKS_ER"/>
    <property type="match status" value="1"/>
</dbReference>
<evidence type="ECO:0000313" key="2">
    <source>
        <dbReference type="EMBL" id="NYK11743.1"/>
    </source>
</evidence>
<dbReference type="InterPro" id="IPR052733">
    <property type="entry name" value="Chloroplast_QOR"/>
</dbReference>
<dbReference type="AlphaFoldDB" id="A0A853DV94"/>
<dbReference type="InterPro" id="IPR020843">
    <property type="entry name" value="ER"/>
</dbReference>
<dbReference type="PANTHER" id="PTHR44013:SF1">
    <property type="entry name" value="ZINC-TYPE ALCOHOL DEHYDROGENASE-LIKE PROTEIN C16A3.02C"/>
    <property type="match status" value="1"/>
</dbReference>
<organism evidence="2 3">
    <name type="scientific">Leifsonia naganoensis</name>
    <dbReference type="NCBI Taxonomy" id="150025"/>
    <lineage>
        <taxon>Bacteria</taxon>
        <taxon>Bacillati</taxon>
        <taxon>Actinomycetota</taxon>
        <taxon>Actinomycetes</taxon>
        <taxon>Micrococcales</taxon>
        <taxon>Microbacteriaceae</taxon>
        <taxon>Leifsonia</taxon>
    </lineage>
</organism>
<dbReference type="Proteomes" id="UP000521075">
    <property type="component" value="Unassembled WGS sequence"/>
</dbReference>
<gene>
    <name evidence="2" type="ORF">HNR14_003624</name>
</gene>
<dbReference type="SUPFAM" id="SSF51735">
    <property type="entry name" value="NAD(P)-binding Rossmann-fold domains"/>
    <property type="match status" value="1"/>
</dbReference>
<feature type="domain" description="Enoyl reductase (ER)" evidence="1">
    <location>
        <begin position="17"/>
        <end position="309"/>
    </location>
</feature>
<comment type="caution">
    <text evidence="2">The sequence shown here is derived from an EMBL/GenBank/DDBJ whole genome shotgun (WGS) entry which is preliminary data.</text>
</comment>
<proteinExistence type="predicted"/>
<dbReference type="RefSeq" id="WP_179702109.1">
    <property type="nucleotide sequence ID" value="NZ_BAAAHA010000002.1"/>
</dbReference>
<dbReference type="CDD" id="cd05289">
    <property type="entry name" value="MDR_like_2"/>
    <property type="match status" value="1"/>
</dbReference>
<reference evidence="2 3" key="1">
    <citation type="submission" date="2020-07" db="EMBL/GenBank/DDBJ databases">
        <title>Sequencing the genomes of 1000 actinobacteria strains.</title>
        <authorList>
            <person name="Klenk H.-P."/>
        </authorList>
    </citation>
    <scope>NUCLEOTIDE SEQUENCE [LARGE SCALE GENOMIC DNA]</scope>
    <source>
        <strain evidence="2 3">DSM 15166</strain>
    </source>
</reference>
<dbReference type="Pfam" id="PF08240">
    <property type="entry name" value="ADH_N"/>
    <property type="match status" value="1"/>
</dbReference>
<protein>
    <submittedName>
        <fullName evidence="2">NADPH:quinone reductase-like Zn-dependent oxidoreductase</fullName>
    </submittedName>
</protein>
<dbReference type="PANTHER" id="PTHR44013">
    <property type="entry name" value="ZINC-TYPE ALCOHOL DEHYDROGENASE-LIKE PROTEIN C16A3.02C"/>
    <property type="match status" value="1"/>
</dbReference>
<dbReference type="InterPro" id="IPR036291">
    <property type="entry name" value="NAD(P)-bd_dom_sf"/>
</dbReference>
<evidence type="ECO:0000313" key="3">
    <source>
        <dbReference type="Proteomes" id="UP000521075"/>
    </source>
</evidence>
<name>A0A853DV94_9MICO</name>
<dbReference type="Gene3D" id="3.90.180.10">
    <property type="entry name" value="Medium-chain alcohol dehydrogenases, catalytic domain"/>
    <property type="match status" value="1"/>
</dbReference>
<dbReference type="InterPro" id="IPR011032">
    <property type="entry name" value="GroES-like_sf"/>
</dbReference>
<evidence type="ECO:0000259" key="1">
    <source>
        <dbReference type="SMART" id="SM00829"/>
    </source>
</evidence>
<sequence>MSKKHDEAMVIEYDRNGDASALRERSKPLPAPGPGEVVVEVIATGISHIDGFIRSGREADWPETAFPRGSGSDFAGIVVGVGTQTNGFGVGTQVIGHVRSGAHATFIVVPVTALVTKPKNVSWEVAGGLYLAGATALDTLDGLRLGADDVVVISAAAGAVGSIEAQLAKLTGATDIGTCGDRNFDYLRQLGIAPVKYGDGIAERIRTAARKPVTCFIDNFGQDGRALAQELGVPESRYRSSLDRRDTELRLLGDDPDAVAHGTHQLERLARLAADHAFTLLISGFYPLSSIVEAYGDLQLLHSRGKIVLGTHPVTTYRTVTARSVQEAGD</sequence>
<dbReference type="InterPro" id="IPR013154">
    <property type="entry name" value="ADH-like_N"/>
</dbReference>
<dbReference type="GO" id="GO:0016491">
    <property type="term" value="F:oxidoreductase activity"/>
    <property type="evidence" value="ECO:0007669"/>
    <property type="project" value="InterPro"/>
</dbReference>
<dbReference type="EMBL" id="JACCHJ010000001">
    <property type="protein sequence ID" value="NYK11743.1"/>
    <property type="molecule type" value="Genomic_DNA"/>
</dbReference>
<keyword evidence="3" id="KW-1185">Reference proteome</keyword>
<dbReference type="SUPFAM" id="SSF50129">
    <property type="entry name" value="GroES-like"/>
    <property type="match status" value="1"/>
</dbReference>
<accession>A0A853DV94</accession>
<dbReference type="Gene3D" id="3.40.50.720">
    <property type="entry name" value="NAD(P)-binding Rossmann-like Domain"/>
    <property type="match status" value="1"/>
</dbReference>